<feature type="transmembrane region" description="Helical" evidence="1">
    <location>
        <begin position="70"/>
        <end position="89"/>
    </location>
</feature>
<feature type="transmembrane region" description="Helical" evidence="1">
    <location>
        <begin position="101"/>
        <end position="122"/>
    </location>
</feature>
<evidence type="ECO:0000313" key="2">
    <source>
        <dbReference type="EMBL" id="CAZ66801.1"/>
    </source>
</evidence>
<feature type="transmembrane region" description="Helical" evidence="1">
    <location>
        <begin position="12"/>
        <end position="34"/>
    </location>
</feature>
<evidence type="ECO:0000256" key="1">
    <source>
        <dbReference type="SAM" id="Phobius"/>
    </source>
</evidence>
<dbReference type="RefSeq" id="YP_003734422.1">
    <property type="nucleotide sequence ID" value="NC_014262.1"/>
</dbReference>
<sequence length="256" mass="31497">MSSFNYVLNFWFPWVNFFSKVTLLQIIILLNFFYFFNSKNIFYSCVYFFLNIIALGVFLAFFNMEFLTGFFWVIEFTVFFIFLVFFFYFSTNGLIFFSKNFFFFFYIFFIFFFIFFSTVWSFSSFEVLNLNFFFLWDDYFDAINFNVMNDLNSFFLNFFMFNSFFFFLFTILIFFTTVLCVNLYFNSKKNSIVSLSSFLNTFDFFKNFNSFMFSRKQNITIQNMRKPVNRLVTKEGFKPKFYKEPEEDVIEKKKND</sequence>
<protein>
    <submittedName>
        <fullName evidence="2">NADH dehydrogenase subunit 6</fullName>
    </submittedName>
</protein>
<keyword evidence="2" id="KW-0496">Mitochondrion</keyword>
<name>D8L7R4_PARCA</name>
<feature type="transmembrane region" description="Helical" evidence="1">
    <location>
        <begin position="41"/>
        <end position="64"/>
    </location>
</feature>
<keyword evidence="1" id="KW-1133">Transmembrane helix</keyword>
<gene>
    <name evidence="2" type="primary">nad6</name>
</gene>
<dbReference type="AlphaFoldDB" id="D8L7R4"/>
<dbReference type="EMBL" id="FN424190">
    <property type="protein sequence ID" value="CAZ66801.1"/>
    <property type="molecule type" value="Genomic_DNA"/>
</dbReference>
<keyword evidence="1" id="KW-0812">Transmembrane</keyword>
<feature type="transmembrane region" description="Helical" evidence="1">
    <location>
        <begin position="158"/>
        <end position="185"/>
    </location>
</feature>
<dbReference type="GeneID" id="9384786"/>
<proteinExistence type="predicted"/>
<reference evidence="2" key="1">
    <citation type="journal article" date="2011" name="BMC Genomics">
        <title>The mitochondrial genome sequence of the ciliate Paramecium caudatum reveals a shift in nucleotide composition and codon usage within the genus Paramecium.</title>
        <authorList>
            <person name="Barth D."/>
            <person name="Berendonk T.U."/>
        </authorList>
    </citation>
    <scope>NUCLEOTIDE SEQUENCE</scope>
    <source>
        <strain evidence="2">GB-E</strain>
    </source>
</reference>
<geneLocation type="mitochondrion" evidence="2"/>
<accession>D8L7R4</accession>
<keyword evidence="1" id="KW-0472">Membrane</keyword>
<organism evidence="2">
    <name type="scientific">Paramecium caudatum</name>
    <dbReference type="NCBI Taxonomy" id="5885"/>
    <lineage>
        <taxon>Eukaryota</taxon>
        <taxon>Sar</taxon>
        <taxon>Alveolata</taxon>
        <taxon>Ciliophora</taxon>
        <taxon>Intramacronucleata</taxon>
        <taxon>Oligohymenophorea</taxon>
        <taxon>Peniculida</taxon>
        <taxon>Parameciidae</taxon>
        <taxon>Paramecium</taxon>
    </lineage>
</organism>